<organism evidence="9 10">
    <name type="scientific">Enterobacter huaxiensis</name>
    <dbReference type="NCBI Taxonomy" id="2494702"/>
    <lineage>
        <taxon>Bacteria</taxon>
        <taxon>Pseudomonadati</taxon>
        <taxon>Pseudomonadota</taxon>
        <taxon>Gammaproteobacteria</taxon>
        <taxon>Enterobacterales</taxon>
        <taxon>Enterobacteriaceae</taxon>
        <taxon>Enterobacter</taxon>
    </lineage>
</organism>
<sequence>MNSMHFSRNSSPKGKVLFRWPVFAALLCVFALPAAAQPEASTARKQVYARVQQQAAEAIRQEAERNRWEDYQAKLNLFIPSEISQYAPCPAPLSVSMPGGEHLDLRRLRFDVRCEAGSGWDVAVTVKPDIYLQVLMAKETLERGHVLAASDLTRRKFNISNLRSGYITRPDEVVGLTLKRRVRELQPISQSQLDSPVMVERGQRVLMIAVQDGVEARTMGIASKKGRKGEMIKVKNESSEREVTGTVVDMGVVRTGFSSAR</sequence>
<keyword evidence="9" id="KW-0969">Cilium</keyword>
<dbReference type="Gene3D" id="2.30.30.760">
    <property type="match status" value="1"/>
</dbReference>
<evidence type="ECO:0000313" key="10">
    <source>
        <dbReference type="Proteomes" id="UP000276389"/>
    </source>
</evidence>
<dbReference type="AlphaFoldDB" id="A0A428LHJ7"/>
<dbReference type="SMART" id="SM00858">
    <property type="entry name" value="SAF"/>
    <property type="match status" value="1"/>
</dbReference>
<reference evidence="9 10" key="1">
    <citation type="submission" date="2018-12" db="EMBL/GenBank/DDBJ databases">
        <title>The Genome Submission of two Enterobacter spp. strains.</title>
        <authorList>
            <person name="Wu W."/>
            <person name="Wei L."/>
            <person name="Feng Y."/>
            <person name="Zong Z."/>
        </authorList>
    </citation>
    <scope>NUCLEOTIDE SEQUENCE [LARGE SCALE GENOMIC DNA]</scope>
    <source>
        <strain evidence="9 10">WCHEHu045002</strain>
    </source>
</reference>
<dbReference type="NCBIfam" id="TIGR03170">
    <property type="entry name" value="flgA_cterm"/>
    <property type="match status" value="1"/>
</dbReference>
<dbReference type="EMBL" id="RWHU01000011">
    <property type="protein sequence ID" value="RSK63477.1"/>
    <property type="molecule type" value="Genomic_DNA"/>
</dbReference>
<comment type="caution">
    <text evidence="9">The sequence shown here is derived from an EMBL/GenBank/DDBJ whole genome shotgun (WGS) entry which is preliminary data.</text>
</comment>
<dbReference type="InterPro" id="IPR013974">
    <property type="entry name" value="SAF"/>
</dbReference>
<keyword evidence="9" id="KW-0282">Flagellum</keyword>
<feature type="chain" id="PRO_5019055382" description="Flagella basal body P-ring formation protein FlgA" evidence="7">
    <location>
        <begin position="37"/>
        <end position="261"/>
    </location>
</feature>
<dbReference type="Proteomes" id="UP000276389">
    <property type="component" value="Unassembled WGS sequence"/>
</dbReference>
<dbReference type="InterPro" id="IPR041231">
    <property type="entry name" value="FlgA_N"/>
</dbReference>
<dbReference type="CDD" id="cd11614">
    <property type="entry name" value="SAF_CpaB_FlgA_like"/>
    <property type="match status" value="1"/>
</dbReference>
<dbReference type="PANTHER" id="PTHR36307:SF1">
    <property type="entry name" value="FLAGELLA BASAL BODY P-RING FORMATION PROTEIN FLGA"/>
    <property type="match status" value="1"/>
</dbReference>
<accession>A0A428LHJ7</accession>
<evidence type="ECO:0000259" key="8">
    <source>
        <dbReference type="SMART" id="SM00858"/>
    </source>
</evidence>
<dbReference type="GO" id="GO:0044780">
    <property type="term" value="P:bacterial-type flagellum assembly"/>
    <property type="evidence" value="ECO:0007669"/>
    <property type="project" value="InterPro"/>
</dbReference>
<dbReference type="InterPro" id="IPR017585">
    <property type="entry name" value="SAF_FlgA"/>
</dbReference>
<dbReference type="Gene3D" id="3.90.1210.10">
    <property type="entry name" value="Antifreeze-like/N-acetylneuraminic acid synthase C-terminal domain"/>
    <property type="match status" value="1"/>
</dbReference>
<dbReference type="PANTHER" id="PTHR36307">
    <property type="entry name" value="FLAGELLA BASAL BODY P-RING FORMATION PROTEIN FLGA"/>
    <property type="match status" value="1"/>
</dbReference>
<dbReference type="InterPro" id="IPR039246">
    <property type="entry name" value="Flagellar_FlgA"/>
</dbReference>
<evidence type="ECO:0000313" key="9">
    <source>
        <dbReference type="EMBL" id="RSK63477.1"/>
    </source>
</evidence>
<feature type="signal peptide" evidence="7">
    <location>
        <begin position="1"/>
        <end position="36"/>
    </location>
</feature>
<evidence type="ECO:0000256" key="4">
    <source>
        <dbReference type="ARBA" id="ARBA00022729"/>
    </source>
</evidence>
<protein>
    <recommendedName>
        <fullName evidence="3">Flagella basal body P-ring formation protein FlgA</fullName>
    </recommendedName>
</protein>
<feature type="domain" description="SAF" evidence="8">
    <location>
        <begin position="132"/>
        <end position="194"/>
    </location>
</feature>
<dbReference type="Pfam" id="PF13144">
    <property type="entry name" value="ChapFlgA"/>
    <property type="match status" value="1"/>
</dbReference>
<evidence type="ECO:0000256" key="2">
    <source>
        <dbReference type="ARBA" id="ARBA00010474"/>
    </source>
</evidence>
<dbReference type="Pfam" id="PF17656">
    <property type="entry name" value="ChapFlgA_N"/>
    <property type="match status" value="1"/>
</dbReference>
<gene>
    <name evidence="9" type="primary">flgA</name>
    <name evidence="9" type="ORF">EJE24_21710</name>
</gene>
<dbReference type="GO" id="GO:0042597">
    <property type="term" value="C:periplasmic space"/>
    <property type="evidence" value="ECO:0007669"/>
    <property type="project" value="UniProtKB-SubCell"/>
</dbReference>
<comment type="similarity">
    <text evidence="2">Belongs to the FlgA family.</text>
</comment>
<name>A0A428LHJ7_9ENTR</name>
<proteinExistence type="inferred from homology"/>
<evidence type="ECO:0000256" key="7">
    <source>
        <dbReference type="SAM" id="SignalP"/>
    </source>
</evidence>
<comment type="function">
    <text evidence="6">Involved in the assembly process of the P-ring formation. It may associate with FlgF on the rod constituting a structure essential for the P-ring assembly or may act as a modulator protein for the P-ring assembly.</text>
</comment>
<evidence type="ECO:0000256" key="6">
    <source>
        <dbReference type="ARBA" id="ARBA00025643"/>
    </source>
</evidence>
<evidence type="ECO:0000256" key="5">
    <source>
        <dbReference type="ARBA" id="ARBA00022764"/>
    </source>
</evidence>
<keyword evidence="9" id="KW-0966">Cell projection</keyword>
<keyword evidence="5" id="KW-0574">Periplasm</keyword>
<comment type="subcellular location">
    <subcellularLocation>
        <location evidence="1">Periplasm</location>
    </subcellularLocation>
</comment>
<evidence type="ECO:0000256" key="1">
    <source>
        <dbReference type="ARBA" id="ARBA00004418"/>
    </source>
</evidence>
<evidence type="ECO:0000256" key="3">
    <source>
        <dbReference type="ARBA" id="ARBA00014754"/>
    </source>
</evidence>
<keyword evidence="4 7" id="KW-0732">Signal</keyword>